<dbReference type="RefSeq" id="WP_183300298.1">
    <property type="nucleotide sequence ID" value="NZ_JACHWF010000006.1"/>
</dbReference>
<comment type="caution">
    <text evidence="2">The sequence shown here is derived from an EMBL/GenBank/DDBJ whole genome shotgun (WGS) entry which is preliminary data.</text>
</comment>
<name>A0A7W4VE77_9BURK</name>
<gene>
    <name evidence="2" type="ORF">FHX61_004625</name>
</gene>
<dbReference type="Proteomes" id="UP000578036">
    <property type="component" value="Unassembled WGS sequence"/>
</dbReference>
<sequence length="101" mass="11125">MQLSDLAAMVRSKNAGPFVLTFDILFSDEESYLRVKRSGALNVEMFAKLYHTAPSKVRFFECDKALALKFSIPHPTTQGALGSADLHGGQQFIPLLAIQIP</sequence>
<evidence type="ECO:0000259" key="1">
    <source>
        <dbReference type="Pfam" id="PF14330"/>
    </source>
</evidence>
<keyword evidence="3" id="KW-1185">Reference proteome</keyword>
<dbReference type="EMBL" id="JACHWF010000006">
    <property type="protein sequence ID" value="MBB3009949.1"/>
    <property type="molecule type" value="Genomic_DNA"/>
</dbReference>
<accession>A0A7W4VE77</accession>
<organism evidence="2 3">
    <name type="scientific">Cupriavidus alkaliphilus</name>
    <dbReference type="NCBI Taxonomy" id="942866"/>
    <lineage>
        <taxon>Bacteria</taxon>
        <taxon>Pseudomonadati</taxon>
        <taxon>Pseudomonadota</taxon>
        <taxon>Betaproteobacteria</taxon>
        <taxon>Burkholderiales</taxon>
        <taxon>Burkholderiaceae</taxon>
        <taxon>Cupriavidus</taxon>
    </lineage>
</organism>
<evidence type="ECO:0000313" key="2">
    <source>
        <dbReference type="EMBL" id="MBB3009949.1"/>
    </source>
</evidence>
<protein>
    <recommendedName>
        <fullName evidence="1">DUF4387 domain-containing protein</fullName>
    </recommendedName>
</protein>
<proteinExistence type="predicted"/>
<evidence type="ECO:0000313" key="3">
    <source>
        <dbReference type="Proteomes" id="UP000578036"/>
    </source>
</evidence>
<dbReference type="Pfam" id="PF14330">
    <property type="entry name" value="DUF4387"/>
    <property type="match status" value="1"/>
</dbReference>
<dbReference type="InterPro" id="IPR025496">
    <property type="entry name" value="DUF4387"/>
</dbReference>
<feature type="domain" description="DUF4387" evidence="1">
    <location>
        <begin position="3"/>
        <end position="98"/>
    </location>
</feature>
<reference evidence="2 3" key="1">
    <citation type="submission" date="2020-08" db="EMBL/GenBank/DDBJ databases">
        <title>Genomic Encyclopedia of Type Strains, Phase IV (KMG-V): Genome sequencing to study the core and pangenomes of soil and plant-associated prokaryotes.</title>
        <authorList>
            <person name="Whitman W."/>
        </authorList>
    </citation>
    <scope>NUCLEOTIDE SEQUENCE [LARGE SCALE GENOMIC DNA]</scope>
    <source>
        <strain evidence="2 3">SLV-2362</strain>
    </source>
</reference>
<dbReference type="AlphaFoldDB" id="A0A7W4VE77"/>